<proteinExistence type="predicted"/>
<dbReference type="PANTHER" id="PTHR32305">
    <property type="match status" value="1"/>
</dbReference>
<dbReference type="InterPro" id="IPR050708">
    <property type="entry name" value="T6SS_VgrG/RHS"/>
</dbReference>
<evidence type="ECO:0000313" key="1">
    <source>
        <dbReference type="EMBL" id="ATL49405.1"/>
    </source>
</evidence>
<evidence type="ECO:0000313" key="2">
    <source>
        <dbReference type="Proteomes" id="UP000220133"/>
    </source>
</evidence>
<dbReference type="OrthoDB" id="2972467at2"/>
<dbReference type="EMBL" id="CP023777">
    <property type="protein sequence ID" value="ATL49405.1"/>
    <property type="molecule type" value="Genomic_DNA"/>
</dbReference>
<reference evidence="1 2" key="1">
    <citation type="submission" date="2017-10" db="EMBL/GenBank/DDBJ databases">
        <title>Paenichitinophaga pekingensis gen. nov., sp. nov., isolated from activated sludge.</title>
        <authorList>
            <person name="Jin D."/>
            <person name="Kong X."/>
            <person name="Deng Y."/>
            <person name="Bai Z."/>
        </authorList>
    </citation>
    <scope>NUCLEOTIDE SEQUENCE [LARGE SCALE GENOMIC DNA]</scope>
    <source>
        <strain evidence="1 2">13</strain>
    </source>
</reference>
<name>A0A291QZP9_9BACT</name>
<dbReference type="PANTHER" id="PTHR32305:SF15">
    <property type="entry name" value="PROTEIN RHSA-RELATED"/>
    <property type="match status" value="1"/>
</dbReference>
<dbReference type="NCBIfam" id="TIGR03696">
    <property type="entry name" value="Rhs_assc_core"/>
    <property type="match status" value="1"/>
</dbReference>
<sequence>MNVHLWAVISNKKLARGSGSTVDYNDAELLSATDYYPFGMQMPGRVFNSGGYRYGFNGKENDNEVKGEGNQIDFGMRVYDPRVAKFLSVDPMSSERVAWTPYNSMRNNPINNIDPTGALDEWVQTGGEMKWDDRVVDQKSAERIYGKGAIYRAPGYEYTAKNGDRIHLGDERMFAVNGVVKQAPNSIPANNFTPGGFNQFWQNNRGSFDSRVEAYRAWRGEPGEHEGESKWDRIFRLSANFSMEGRREFASGGMNMYNGWARGVRNTNTIYRVVTNEEAADVVANGFRQPPLVSKISAYEGKLFWTNMDDANWYLNWVGKEGNTVLKVKVDGSFIFENGTDVGRQFYFVSPERLQQLNKAIINVK</sequence>
<dbReference type="Gene3D" id="2.180.10.10">
    <property type="entry name" value="RHS repeat-associated core"/>
    <property type="match status" value="1"/>
</dbReference>
<dbReference type="AlphaFoldDB" id="A0A291QZP9"/>
<dbReference type="KEGG" id="cbae:COR50_20715"/>
<evidence type="ECO:0008006" key="3">
    <source>
        <dbReference type="Google" id="ProtNLM"/>
    </source>
</evidence>
<gene>
    <name evidence="1" type="ORF">COR50_20715</name>
</gene>
<keyword evidence="2" id="KW-1185">Reference proteome</keyword>
<dbReference type="InterPro" id="IPR022385">
    <property type="entry name" value="Rhs_assc_core"/>
</dbReference>
<accession>A0A291QZP9</accession>
<dbReference type="Proteomes" id="UP000220133">
    <property type="component" value="Chromosome"/>
</dbReference>
<organism evidence="1 2">
    <name type="scientific">Chitinophaga caeni</name>
    <dbReference type="NCBI Taxonomy" id="2029983"/>
    <lineage>
        <taxon>Bacteria</taxon>
        <taxon>Pseudomonadati</taxon>
        <taxon>Bacteroidota</taxon>
        <taxon>Chitinophagia</taxon>
        <taxon>Chitinophagales</taxon>
        <taxon>Chitinophagaceae</taxon>
        <taxon>Chitinophaga</taxon>
    </lineage>
</organism>
<protein>
    <recommendedName>
        <fullName evidence="3">RHS repeat-associated core domain-containing protein</fullName>
    </recommendedName>
</protein>
<dbReference type="RefSeq" id="WP_098195772.1">
    <property type="nucleotide sequence ID" value="NZ_CP023777.1"/>
</dbReference>